<feature type="domain" description="PAC" evidence="4">
    <location>
        <begin position="418"/>
        <end position="470"/>
    </location>
</feature>
<dbReference type="InterPro" id="IPR035965">
    <property type="entry name" value="PAS-like_dom_sf"/>
</dbReference>
<name>A0A4R2N7H0_9BURK</name>
<proteinExistence type="predicted"/>
<dbReference type="Gene3D" id="3.30.70.270">
    <property type="match status" value="1"/>
</dbReference>
<dbReference type="InterPro" id="IPR043128">
    <property type="entry name" value="Rev_trsase/Diguanyl_cyclase"/>
</dbReference>
<gene>
    <name evidence="6" type="ORF">EV674_11532</name>
</gene>
<evidence type="ECO:0000256" key="2">
    <source>
        <dbReference type="SAM" id="Phobius"/>
    </source>
</evidence>
<dbReference type="SMART" id="SM00267">
    <property type="entry name" value="GGDEF"/>
    <property type="match status" value="1"/>
</dbReference>
<dbReference type="EMBL" id="SLXH01000015">
    <property type="protein sequence ID" value="TCP16894.1"/>
    <property type="molecule type" value="Genomic_DNA"/>
</dbReference>
<dbReference type="CDD" id="cd12915">
    <property type="entry name" value="PDC2_DGC_like"/>
    <property type="match status" value="1"/>
</dbReference>
<dbReference type="Gene3D" id="3.30.450.20">
    <property type="entry name" value="PAS domain"/>
    <property type="match status" value="3"/>
</dbReference>
<evidence type="ECO:0000259" key="4">
    <source>
        <dbReference type="PROSITE" id="PS50113"/>
    </source>
</evidence>
<sequence length="638" mass="69167">MPPSPPTPPGTNPLWGGYKTPTGHGRTGARLNLVIALVCALAIAVIWLGTAHRIALEREQAQAAAMKSNANLAVAFEQQIFRTLKAAEQVAAFVRDQYLLHGTTIDLRRWVQQQLIRDALFTIVNVADANGKIVASSSDMIPSVNYADRAFFQLQRQNTKDALYVSAPVLGRVSGTWQIPMSLRIARADGSFAGVVVLSVNPQHFTDFYRQSDLGPQGLLELTGLDSVVRSRTVGNRNSFGLDAAKLPWFQRHPAAHEGAFVDSGEAIDQVARTISYRSVAGYPLIVTVGTPHATDMALVEQRRTAYLWVTGAATAALLAIAGLLILMLTRQRAATEALHASEALFRATFSQAAMGITHIAPDGRIVGANDKFCHMLGYTLDELRALNVLELCDTEHQAKAQQFLTERLHNRAPALSPEIEKPYRRKDGTVLWVCEALSVVTDAQGRPEYLVAVTQDITVRKNLEERLSHAALHDGLTHLPNRVMFLEQLSQLLVQARQHQQRVAVLFVDLDGFKGVNDSRGHAAGDQLLWQAARRLETCIRAGDTVARLGGDEFGIALASLAHTSDCEALAHRVIAALAQPFDIDGTPAHISASVGAALFPAHGEEPGALLAQADTAMYAAKKAGKNRFSWALQSGA</sequence>
<keyword evidence="2" id="KW-0472">Membrane</keyword>
<keyword evidence="2" id="KW-1133">Transmembrane helix</keyword>
<dbReference type="GO" id="GO:0003824">
    <property type="term" value="F:catalytic activity"/>
    <property type="evidence" value="ECO:0007669"/>
    <property type="project" value="UniProtKB-ARBA"/>
</dbReference>
<evidence type="ECO:0000256" key="1">
    <source>
        <dbReference type="SAM" id="MobiDB-lite"/>
    </source>
</evidence>
<organism evidence="6 7">
    <name type="scientific">Simplicispira metamorpha</name>
    <dbReference type="NCBI Taxonomy" id="80881"/>
    <lineage>
        <taxon>Bacteria</taxon>
        <taxon>Pseudomonadati</taxon>
        <taxon>Pseudomonadota</taxon>
        <taxon>Betaproteobacteria</taxon>
        <taxon>Burkholderiales</taxon>
        <taxon>Comamonadaceae</taxon>
        <taxon>Simplicispira</taxon>
    </lineage>
</organism>
<keyword evidence="7" id="KW-1185">Reference proteome</keyword>
<dbReference type="RefSeq" id="WP_119014252.1">
    <property type="nucleotide sequence ID" value="NZ_QXNC01000030.1"/>
</dbReference>
<dbReference type="InterPro" id="IPR052155">
    <property type="entry name" value="Biofilm_reg_signaling"/>
</dbReference>
<dbReference type="CDD" id="cd12914">
    <property type="entry name" value="PDC1_DGC_like"/>
    <property type="match status" value="1"/>
</dbReference>
<dbReference type="NCBIfam" id="TIGR00229">
    <property type="entry name" value="sensory_box"/>
    <property type="match status" value="1"/>
</dbReference>
<dbReference type="InterPro" id="IPR013767">
    <property type="entry name" value="PAS_fold"/>
</dbReference>
<accession>A0A4R2N7H0</accession>
<dbReference type="OrthoDB" id="9813903at2"/>
<dbReference type="PROSITE" id="PS50887">
    <property type="entry name" value="GGDEF"/>
    <property type="match status" value="1"/>
</dbReference>
<dbReference type="PROSITE" id="PS50113">
    <property type="entry name" value="PAC"/>
    <property type="match status" value="1"/>
</dbReference>
<evidence type="ECO:0000259" key="5">
    <source>
        <dbReference type="PROSITE" id="PS50887"/>
    </source>
</evidence>
<evidence type="ECO:0000313" key="6">
    <source>
        <dbReference type="EMBL" id="TCP16894.1"/>
    </source>
</evidence>
<feature type="transmembrane region" description="Helical" evidence="2">
    <location>
        <begin position="31"/>
        <end position="50"/>
    </location>
</feature>
<feature type="transmembrane region" description="Helical" evidence="2">
    <location>
        <begin position="306"/>
        <end position="329"/>
    </location>
</feature>
<dbReference type="PROSITE" id="PS50112">
    <property type="entry name" value="PAS"/>
    <property type="match status" value="1"/>
</dbReference>
<evidence type="ECO:0000259" key="3">
    <source>
        <dbReference type="PROSITE" id="PS50112"/>
    </source>
</evidence>
<dbReference type="Pfam" id="PF00989">
    <property type="entry name" value="PAS"/>
    <property type="match status" value="1"/>
</dbReference>
<dbReference type="GO" id="GO:0006355">
    <property type="term" value="P:regulation of DNA-templated transcription"/>
    <property type="evidence" value="ECO:0007669"/>
    <property type="project" value="InterPro"/>
</dbReference>
<dbReference type="InterPro" id="IPR000014">
    <property type="entry name" value="PAS"/>
</dbReference>
<comment type="caution">
    <text evidence="6">The sequence shown here is derived from an EMBL/GenBank/DDBJ whole genome shotgun (WGS) entry which is preliminary data.</text>
</comment>
<dbReference type="SMART" id="SM00086">
    <property type="entry name" value="PAC"/>
    <property type="match status" value="1"/>
</dbReference>
<evidence type="ECO:0000313" key="7">
    <source>
        <dbReference type="Proteomes" id="UP000295182"/>
    </source>
</evidence>
<feature type="domain" description="PAS" evidence="3">
    <location>
        <begin position="342"/>
        <end position="412"/>
    </location>
</feature>
<dbReference type="AlphaFoldDB" id="A0A4R2N7H0"/>
<dbReference type="PANTHER" id="PTHR44757">
    <property type="entry name" value="DIGUANYLATE CYCLASE DGCP"/>
    <property type="match status" value="1"/>
</dbReference>
<keyword evidence="2" id="KW-0812">Transmembrane</keyword>
<dbReference type="SMART" id="SM00091">
    <property type="entry name" value="PAS"/>
    <property type="match status" value="1"/>
</dbReference>
<protein>
    <submittedName>
        <fullName evidence="6">PAS domain S-box-containing protein/diguanylate cyclase (GGDEF)-like protein</fullName>
    </submittedName>
</protein>
<dbReference type="CDD" id="cd00130">
    <property type="entry name" value="PAS"/>
    <property type="match status" value="1"/>
</dbReference>
<dbReference type="CDD" id="cd01949">
    <property type="entry name" value="GGDEF"/>
    <property type="match status" value="1"/>
</dbReference>
<dbReference type="InterPro" id="IPR029787">
    <property type="entry name" value="Nucleotide_cyclase"/>
</dbReference>
<dbReference type="FunFam" id="3.30.70.270:FF:000001">
    <property type="entry name" value="Diguanylate cyclase domain protein"/>
    <property type="match status" value="1"/>
</dbReference>
<dbReference type="InterPro" id="IPR000700">
    <property type="entry name" value="PAS-assoc_C"/>
</dbReference>
<dbReference type="InterPro" id="IPR001610">
    <property type="entry name" value="PAC"/>
</dbReference>
<dbReference type="SUPFAM" id="SSF55073">
    <property type="entry name" value="Nucleotide cyclase"/>
    <property type="match status" value="1"/>
</dbReference>
<feature type="domain" description="GGDEF" evidence="5">
    <location>
        <begin position="502"/>
        <end position="635"/>
    </location>
</feature>
<dbReference type="Pfam" id="PF00990">
    <property type="entry name" value="GGDEF"/>
    <property type="match status" value="1"/>
</dbReference>
<dbReference type="NCBIfam" id="TIGR00254">
    <property type="entry name" value="GGDEF"/>
    <property type="match status" value="1"/>
</dbReference>
<dbReference type="SUPFAM" id="SSF55785">
    <property type="entry name" value="PYP-like sensor domain (PAS domain)"/>
    <property type="match status" value="1"/>
</dbReference>
<dbReference type="Proteomes" id="UP000295182">
    <property type="component" value="Unassembled WGS sequence"/>
</dbReference>
<dbReference type="PANTHER" id="PTHR44757:SF2">
    <property type="entry name" value="BIOFILM ARCHITECTURE MAINTENANCE PROTEIN MBAA"/>
    <property type="match status" value="1"/>
</dbReference>
<dbReference type="InterPro" id="IPR000160">
    <property type="entry name" value="GGDEF_dom"/>
</dbReference>
<reference evidence="6 7" key="1">
    <citation type="submission" date="2019-03" db="EMBL/GenBank/DDBJ databases">
        <title>Genomic Encyclopedia of Type Strains, Phase IV (KMG-IV): sequencing the most valuable type-strain genomes for metagenomic binning, comparative biology and taxonomic classification.</title>
        <authorList>
            <person name="Goeker M."/>
        </authorList>
    </citation>
    <scope>NUCLEOTIDE SEQUENCE [LARGE SCALE GENOMIC DNA]</scope>
    <source>
        <strain evidence="6 7">DSM 1837</strain>
    </source>
</reference>
<feature type="compositionally biased region" description="Pro residues" evidence="1">
    <location>
        <begin position="1"/>
        <end position="11"/>
    </location>
</feature>
<feature type="region of interest" description="Disordered" evidence="1">
    <location>
        <begin position="1"/>
        <end position="21"/>
    </location>
</feature>